<evidence type="ECO:0000256" key="5">
    <source>
        <dbReference type="ARBA" id="ARBA00034531"/>
    </source>
</evidence>
<sequence length="546" mass="62153">MPKAKTKNTLSSSPHHYIYPGTQILKNKYGETDLKRFLEKSSHDIEQAKISLREKPLPEYFDGAYLCHIHQELFKNTFEWAGHLRHIPFTFADGSVAAMPEMKRMEWGNDFATSEEIPKLLQKLEQTLAEKDNLQGLTREEFIVEATSLFHSLYKIHPFIDGNEHTEQVFFENLAKAAGYQLDFSLATQKRMVAVCTEAIQYGNTQLLKDLFEDISNPEKIRLLKEFMDHINNTGRDVNNRLVMATKAGETYMGTYMGTYKGCYSEGFVLDVQGTYIIGNKDDLTPERLKSLKSGDIITFTTPKNKELENTLIPKETLAPLTKSECARTVALNSYVLKAQKQVREHAKAVYGNANALNEQIEEIIKNPELGRQFAHQIKQAPRSVLPLAGFSICGLQNPARIHARNYLDGLSLAVENYVYTVEATYNIITRNHKIEQERLGKTVENPSQNLQNLFALPPEQQREALSQSSQLYQELRTFIRSLEYRLSSNEWSAITNKDYETLAQNIGVSEQKAREITNTVQKAKETHQQAHTYATARSNTLSIAS</sequence>
<keyword evidence="10" id="KW-1185">Reference proteome</keyword>
<dbReference type="Gene3D" id="2.40.50.140">
    <property type="entry name" value="Nucleic acid-binding proteins"/>
    <property type="match status" value="1"/>
</dbReference>
<evidence type="ECO:0000256" key="1">
    <source>
        <dbReference type="ARBA" id="ARBA00022679"/>
    </source>
</evidence>
<organism evidence="9 10">
    <name type="scientific">Bartonella birtlesii LL-WM9</name>
    <dbReference type="NCBI Taxonomy" id="1094552"/>
    <lineage>
        <taxon>Bacteria</taxon>
        <taxon>Pseudomonadati</taxon>
        <taxon>Pseudomonadota</taxon>
        <taxon>Alphaproteobacteria</taxon>
        <taxon>Hyphomicrobiales</taxon>
        <taxon>Bartonellaceae</taxon>
        <taxon>Bartonella</taxon>
    </lineage>
</organism>
<feature type="domain" description="Fido" evidence="8">
    <location>
        <begin position="61"/>
        <end position="214"/>
    </location>
</feature>
<dbReference type="PATRIC" id="fig|1094552.3.peg.1738"/>
<dbReference type="Pfam" id="PF02661">
    <property type="entry name" value="Fic"/>
    <property type="match status" value="1"/>
</dbReference>
<comment type="caution">
    <text evidence="9">The sequence shown here is derived from an EMBL/GenBank/DDBJ whole genome shotgun (WGS) entry which is preliminary data.</text>
</comment>
<dbReference type="GO" id="GO:0051302">
    <property type="term" value="P:regulation of cell division"/>
    <property type="evidence" value="ECO:0007669"/>
    <property type="project" value="TreeGrafter"/>
</dbReference>
<comment type="catalytic activity">
    <reaction evidence="7">
        <text>L-tyrosyl-[protein] + ATP = O-(5'-adenylyl)-L-tyrosyl-[protein] + diphosphate</text>
        <dbReference type="Rhea" id="RHEA:54288"/>
        <dbReference type="Rhea" id="RHEA-COMP:10136"/>
        <dbReference type="Rhea" id="RHEA-COMP:13846"/>
        <dbReference type="ChEBI" id="CHEBI:30616"/>
        <dbReference type="ChEBI" id="CHEBI:33019"/>
        <dbReference type="ChEBI" id="CHEBI:46858"/>
        <dbReference type="ChEBI" id="CHEBI:83624"/>
        <dbReference type="EC" id="2.7.7.108"/>
    </reaction>
</comment>
<dbReference type="EC" id="2.7.7.108" evidence="5"/>
<comment type="catalytic activity">
    <reaction evidence="6">
        <text>L-threonyl-[protein] + ATP = 3-O-(5'-adenylyl)-L-threonyl-[protein] + diphosphate</text>
        <dbReference type="Rhea" id="RHEA:54292"/>
        <dbReference type="Rhea" id="RHEA-COMP:11060"/>
        <dbReference type="Rhea" id="RHEA-COMP:13847"/>
        <dbReference type="ChEBI" id="CHEBI:30013"/>
        <dbReference type="ChEBI" id="CHEBI:30616"/>
        <dbReference type="ChEBI" id="CHEBI:33019"/>
        <dbReference type="ChEBI" id="CHEBI:138113"/>
        <dbReference type="EC" id="2.7.7.108"/>
    </reaction>
</comment>
<keyword evidence="2" id="KW-0548">Nucleotidyltransferase</keyword>
<dbReference type="EMBL" id="AIMC01000045">
    <property type="protein sequence ID" value="EJF74278.1"/>
    <property type="molecule type" value="Genomic_DNA"/>
</dbReference>
<evidence type="ECO:0000256" key="6">
    <source>
        <dbReference type="ARBA" id="ARBA00047939"/>
    </source>
</evidence>
<dbReference type="Proteomes" id="UP000008748">
    <property type="component" value="Unassembled WGS sequence"/>
</dbReference>
<evidence type="ECO:0000256" key="4">
    <source>
        <dbReference type="ARBA" id="ARBA00022840"/>
    </source>
</evidence>
<dbReference type="InterPro" id="IPR003812">
    <property type="entry name" value="Fido"/>
</dbReference>
<gene>
    <name evidence="9" type="ORF">ME7_01554</name>
</gene>
<dbReference type="GO" id="GO:0070733">
    <property type="term" value="F:AMPylase activity"/>
    <property type="evidence" value="ECO:0007669"/>
    <property type="project" value="UniProtKB-EC"/>
</dbReference>
<evidence type="ECO:0000256" key="3">
    <source>
        <dbReference type="ARBA" id="ARBA00022741"/>
    </source>
</evidence>
<dbReference type="Gene3D" id="1.10.3290.10">
    <property type="entry name" value="Fido-like domain"/>
    <property type="match status" value="1"/>
</dbReference>
<keyword evidence="3" id="KW-0547">Nucleotide-binding</keyword>
<dbReference type="HOGENOM" id="CLU_024177_0_0_5"/>
<evidence type="ECO:0000256" key="2">
    <source>
        <dbReference type="ARBA" id="ARBA00022695"/>
    </source>
</evidence>
<proteinExistence type="predicted"/>
<dbReference type="RefSeq" id="WP_006590467.1">
    <property type="nucleotide sequence ID" value="NZ_JH725079.1"/>
</dbReference>
<dbReference type="GO" id="GO:0005524">
    <property type="term" value="F:ATP binding"/>
    <property type="evidence" value="ECO:0007669"/>
    <property type="project" value="UniProtKB-KW"/>
</dbReference>
<reference evidence="9 10" key="1">
    <citation type="submission" date="2012-03" db="EMBL/GenBank/DDBJ databases">
        <title>The Genome Sequence of Bartonella birtlesii LL-WM9.</title>
        <authorList>
            <consortium name="The Broad Institute Genome Sequencing Platform"/>
            <consortium name="The Broad Institute Genome Sequencing Center for Infectious Disease"/>
            <person name="Feldgarden M."/>
            <person name="Kirby J."/>
            <person name="Kosoy M."/>
            <person name="Birtles R."/>
            <person name="Probert W.S."/>
            <person name="Chiaraviglio L."/>
            <person name="Young S.K."/>
            <person name="Zeng Q."/>
            <person name="Gargeya S."/>
            <person name="Fitzgerald M."/>
            <person name="Haas B."/>
            <person name="Abouelleil A."/>
            <person name="Alvarado L."/>
            <person name="Arachchi H.M."/>
            <person name="Berlin A."/>
            <person name="Chapman S.B."/>
            <person name="Gearin G."/>
            <person name="Goldberg J."/>
            <person name="Griggs A."/>
            <person name="Gujja S."/>
            <person name="Hansen M."/>
            <person name="Heiman D."/>
            <person name="Howarth C."/>
            <person name="Larimer J."/>
            <person name="Lui A."/>
            <person name="MacDonald P.J.P."/>
            <person name="McCowen C."/>
            <person name="Montmayeur A."/>
            <person name="Murphy C."/>
            <person name="Neiman D."/>
            <person name="Pearson M."/>
            <person name="Priest M."/>
            <person name="Roberts A."/>
            <person name="Saif S."/>
            <person name="Shea T."/>
            <person name="Sisk P."/>
            <person name="Stolte C."/>
            <person name="Sykes S."/>
            <person name="Wortman J."/>
            <person name="Nusbaum C."/>
            <person name="Birren B."/>
        </authorList>
    </citation>
    <scope>NUCLEOTIDE SEQUENCE [LARGE SCALE GENOMIC DNA]</scope>
    <source>
        <strain evidence="9 10">LL-WM9</strain>
    </source>
</reference>
<keyword evidence="1" id="KW-0808">Transferase</keyword>
<dbReference type="InterPro" id="IPR040548">
    <property type="entry name" value="BepA_ID"/>
</dbReference>
<protein>
    <recommendedName>
        <fullName evidence="5">protein adenylyltransferase</fullName>
        <ecNumber evidence="5">2.7.7.108</ecNumber>
    </recommendedName>
</protein>
<evidence type="ECO:0000313" key="9">
    <source>
        <dbReference type="EMBL" id="EJF74278.1"/>
    </source>
</evidence>
<dbReference type="InterPro" id="IPR012340">
    <property type="entry name" value="NA-bd_OB-fold"/>
</dbReference>
<accession>J0YIF8</accession>
<dbReference type="PROSITE" id="PS51459">
    <property type="entry name" value="FIDO"/>
    <property type="match status" value="1"/>
</dbReference>
<dbReference type="Pfam" id="PF18543">
    <property type="entry name" value="ID"/>
    <property type="match status" value="1"/>
</dbReference>
<name>J0YIF8_9HYPH</name>
<dbReference type="NCBIfam" id="NF033856">
    <property type="entry name" value="T4SS_effec_BID"/>
    <property type="match status" value="1"/>
</dbReference>
<evidence type="ECO:0000259" key="8">
    <source>
        <dbReference type="PROSITE" id="PS51459"/>
    </source>
</evidence>
<evidence type="ECO:0000313" key="10">
    <source>
        <dbReference type="Proteomes" id="UP000008748"/>
    </source>
</evidence>
<dbReference type="PANTHER" id="PTHR39560:SF1">
    <property type="entry name" value="PROTEIN ADENYLYLTRANSFERASE FIC-RELATED"/>
    <property type="match status" value="1"/>
</dbReference>
<dbReference type="AlphaFoldDB" id="J0YIF8"/>
<keyword evidence="4" id="KW-0067">ATP-binding</keyword>
<evidence type="ECO:0000256" key="7">
    <source>
        <dbReference type="ARBA" id="ARBA00048696"/>
    </source>
</evidence>
<dbReference type="PANTHER" id="PTHR39560">
    <property type="entry name" value="PROTEIN ADENYLYLTRANSFERASE FIC-RELATED"/>
    <property type="match status" value="1"/>
</dbReference>
<dbReference type="InterPro" id="IPR036597">
    <property type="entry name" value="Fido-like_dom_sf"/>
</dbReference>
<dbReference type="SUPFAM" id="SSF140931">
    <property type="entry name" value="Fic-like"/>
    <property type="match status" value="1"/>
</dbReference>